<dbReference type="Proteomes" id="UP000078512">
    <property type="component" value="Unassembled WGS sequence"/>
</dbReference>
<evidence type="ECO:0000313" key="4">
    <source>
        <dbReference type="Proteomes" id="UP000078512"/>
    </source>
</evidence>
<evidence type="ECO:0000256" key="2">
    <source>
        <dbReference type="SAM" id="SignalP"/>
    </source>
</evidence>
<feature type="chain" id="PRO_5008275979" evidence="2">
    <location>
        <begin position="32"/>
        <end position="186"/>
    </location>
</feature>
<dbReference type="OrthoDB" id="2448783at2759"/>
<proteinExistence type="predicted"/>
<reference evidence="3 4" key="1">
    <citation type="submission" date="2016-05" db="EMBL/GenBank/DDBJ databases">
        <title>Genome sequencing reveals origins of a unique bacterial endosymbiosis in the earliest lineages of terrestrial Fungi.</title>
        <authorList>
            <consortium name="DOE Joint Genome Institute"/>
            <person name="Uehling J."/>
            <person name="Gryganskyi A."/>
            <person name="Hameed K."/>
            <person name="Tschaplinski T."/>
            <person name="Misztal P."/>
            <person name="Wu S."/>
            <person name="Desiro A."/>
            <person name="Vande Pol N."/>
            <person name="Du Z.-Y."/>
            <person name="Zienkiewicz A."/>
            <person name="Zienkiewicz K."/>
            <person name="Morin E."/>
            <person name="Tisserant E."/>
            <person name="Splivallo R."/>
            <person name="Hainaut M."/>
            <person name="Henrissat B."/>
            <person name="Ohm R."/>
            <person name="Kuo A."/>
            <person name="Yan J."/>
            <person name="Lipzen A."/>
            <person name="Nolan M."/>
            <person name="Labutti K."/>
            <person name="Barry K."/>
            <person name="Goldstein A."/>
            <person name="Labbe J."/>
            <person name="Schadt C."/>
            <person name="Tuskan G."/>
            <person name="Grigoriev I."/>
            <person name="Martin F."/>
            <person name="Vilgalys R."/>
            <person name="Bonito G."/>
        </authorList>
    </citation>
    <scope>NUCLEOTIDE SEQUENCE [LARGE SCALE GENOMIC DNA]</scope>
    <source>
        <strain evidence="3 4">AG-77</strain>
    </source>
</reference>
<name>A0A197JIM8_9FUNG</name>
<feature type="region of interest" description="Disordered" evidence="1">
    <location>
        <begin position="58"/>
        <end position="83"/>
    </location>
</feature>
<keyword evidence="2" id="KW-0732">Signal</keyword>
<sequence length="186" mass="19426">MRSFIKFAPLAVLALLLTLTLLGMMSATTTALTFADANPIGEEPLAYDGPLSTLAEGPYPSATEAEDLDPRADEPSDAAPRHPICRSAGVHTTHGAAYPASGICCKYGCTNGGKCACGPSWTVDCGRGCCRRGYRCLLGKWCIPRFFRSLAEGPGTNAVPTENRTEPIQAPGGSPPTSPEAPIANN</sequence>
<evidence type="ECO:0000313" key="3">
    <source>
        <dbReference type="EMBL" id="OAQ25000.1"/>
    </source>
</evidence>
<evidence type="ECO:0000256" key="1">
    <source>
        <dbReference type="SAM" id="MobiDB-lite"/>
    </source>
</evidence>
<dbReference type="EMBL" id="KV442084">
    <property type="protein sequence ID" value="OAQ25000.1"/>
    <property type="molecule type" value="Genomic_DNA"/>
</dbReference>
<feature type="signal peptide" evidence="2">
    <location>
        <begin position="1"/>
        <end position="31"/>
    </location>
</feature>
<keyword evidence="4" id="KW-1185">Reference proteome</keyword>
<gene>
    <name evidence="3" type="ORF">K457DRAFT_129399</name>
</gene>
<protein>
    <submittedName>
        <fullName evidence="3">Uncharacterized protein</fullName>
    </submittedName>
</protein>
<feature type="region of interest" description="Disordered" evidence="1">
    <location>
        <begin position="153"/>
        <end position="186"/>
    </location>
</feature>
<dbReference type="AlphaFoldDB" id="A0A197JIM8"/>
<organism evidence="3 4">
    <name type="scientific">Linnemannia elongata AG-77</name>
    <dbReference type="NCBI Taxonomy" id="1314771"/>
    <lineage>
        <taxon>Eukaryota</taxon>
        <taxon>Fungi</taxon>
        <taxon>Fungi incertae sedis</taxon>
        <taxon>Mucoromycota</taxon>
        <taxon>Mortierellomycotina</taxon>
        <taxon>Mortierellomycetes</taxon>
        <taxon>Mortierellales</taxon>
        <taxon>Mortierellaceae</taxon>
        <taxon>Linnemannia</taxon>
    </lineage>
</organism>
<accession>A0A197JIM8</accession>